<gene>
    <name evidence="1" type="ORF">C667_24579</name>
</gene>
<proteinExistence type="predicted"/>
<dbReference type="Pfam" id="PF17963">
    <property type="entry name" value="Big_9"/>
    <property type="match status" value="1"/>
</dbReference>
<evidence type="ECO:0000313" key="2">
    <source>
        <dbReference type="Proteomes" id="UP000013047"/>
    </source>
</evidence>
<dbReference type="Proteomes" id="UP000013047">
    <property type="component" value="Unassembled WGS sequence"/>
</dbReference>
<evidence type="ECO:0000313" key="1">
    <source>
        <dbReference type="EMBL" id="ENO83574.1"/>
    </source>
</evidence>
<name>N6YUC7_9RHOO</name>
<dbReference type="Gene3D" id="2.60.40.2810">
    <property type="match status" value="1"/>
</dbReference>
<reference evidence="1 2" key="1">
    <citation type="submission" date="2012-09" db="EMBL/GenBank/DDBJ databases">
        <title>Draft Genome Sequences of 6 Strains from Genus Thauera.</title>
        <authorList>
            <person name="Liu B."/>
            <person name="Shapleigh J.P."/>
            <person name="Frostegard A.H."/>
        </authorList>
    </citation>
    <scope>NUCLEOTIDE SEQUENCE [LARGE SCALE GENOMIC DNA]</scope>
    <source>
        <strain evidence="1 2">B4P</strain>
    </source>
</reference>
<organism evidence="1 2">
    <name type="scientific">Thauera phenylacetica B4P</name>
    <dbReference type="NCBI Taxonomy" id="1234382"/>
    <lineage>
        <taxon>Bacteria</taxon>
        <taxon>Pseudomonadati</taxon>
        <taxon>Pseudomonadota</taxon>
        <taxon>Betaproteobacteria</taxon>
        <taxon>Rhodocyclales</taxon>
        <taxon>Zoogloeaceae</taxon>
        <taxon>Thauera</taxon>
    </lineage>
</organism>
<dbReference type="EMBL" id="AMXF01000653">
    <property type="protein sequence ID" value="ENO83574.1"/>
    <property type="molecule type" value="Genomic_DNA"/>
</dbReference>
<feature type="non-terminal residue" evidence="1">
    <location>
        <position position="88"/>
    </location>
</feature>
<keyword evidence="2" id="KW-1185">Reference proteome</keyword>
<comment type="caution">
    <text evidence="1">The sequence shown here is derived from an EMBL/GenBank/DDBJ whole genome shotgun (WGS) entry which is preliminary data.</text>
</comment>
<dbReference type="AlphaFoldDB" id="N6YUC7"/>
<dbReference type="OrthoDB" id="6091599at2"/>
<sequence>PVVNDETYTVHAGEVLTVGVAAGLLANDTDADGDVLRVLNIEAPANGSLNALTDGSFTYTPNAAFVGTEVLTYTVSDGITTRTGELTI</sequence>
<dbReference type="RefSeq" id="WP_004393862.1">
    <property type="nucleotide sequence ID" value="NZ_AMXF01000653.1"/>
</dbReference>
<feature type="non-terminal residue" evidence="1">
    <location>
        <position position="1"/>
    </location>
</feature>
<accession>N6YUC7</accession>
<protein>
    <submittedName>
        <fullName evidence="1">Uncharacterized protein</fullName>
    </submittedName>
</protein>